<dbReference type="EMBL" id="CP001744">
    <property type="protein sequence ID" value="ADG68859.1"/>
    <property type="molecule type" value="Genomic_DNA"/>
</dbReference>
<dbReference type="RefSeq" id="WP_013111290.1">
    <property type="nucleotide sequence ID" value="NC_014148.1"/>
</dbReference>
<dbReference type="STRING" id="521674.Plim_3037"/>
<evidence type="ECO:0000313" key="3">
    <source>
        <dbReference type="Proteomes" id="UP000002220"/>
    </source>
</evidence>
<dbReference type="KEGG" id="plm:Plim_3037"/>
<keyword evidence="3" id="KW-1185">Reference proteome</keyword>
<evidence type="ECO:0000313" key="2">
    <source>
        <dbReference type="EMBL" id="ADG68859.1"/>
    </source>
</evidence>
<organism evidence="2 3">
    <name type="scientific">Planctopirus limnophila (strain ATCC 43296 / DSM 3776 / IFAM 1008 / Mu 290)</name>
    <name type="common">Planctomyces limnophilus</name>
    <dbReference type="NCBI Taxonomy" id="521674"/>
    <lineage>
        <taxon>Bacteria</taxon>
        <taxon>Pseudomonadati</taxon>
        <taxon>Planctomycetota</taxon>
        <taxon>Planctomycetia</taxon>
        <taxon>Planctomycetales</taxon>
        <taxon>Planctomycetaceae</taxon>
        <taxon>Planctopirus</taxon>
    </lineage>
</organism>
<proteinExistence type="predicted"/>
<dbReference type="Proteomes" id="UP000002220">
    <property type="component" value="Chromosome"/>
</dbReference>
<dbReference type="HOGENOM" id="CLU_2937690_0_0_0"/>
<protein>
    <submittedName>
        <fullName evidence="2">Uncharacterized protein</fullName>
    </submittedName>
</protein>
<accession>D5SSQ8</accession>
<dbReference type="AlphaFoldDB" id="D5SSQ8"/>
<feature type="compositionally biased region" description="Basic and acidic residues" evidence="1">
    <location>
        <begin position="50"/>
        <end position="60"/>
    </location>
</feature>
<name>D5SSQ8_PLAL2</name>
<evidence type="ECO:0000256" key="1">
    <source>
        <dbReference type="SAM" id="MobiDB-lite"/>
    </source>
</evidence>
<dbReference type="OrthoDB" id="9927257at2"/>
<reference evidence="2 3" key="1">
    <citation type="journal article" date="2010" name="Stand. Genomic Sci.">
        <title>Complete genome sequence of Planctomyces limnophilus type strain (Mu 290).</title>
        <authorList>
            <person name="Labutti K."/>
            <person name="Sikorski J."/>
            <person name="Schneider S."/>
            <person name="Nolan M."/>
            <person name="Lucas S."/>
            <person name="Glavina Del Rio T."/>
            <person name="Tice H."/>
            <person name="Cheng J.F."/>
            <person name="Goodwin L."/>
            <person name="Pitluck S."/>
            <person name="Liolios K."/>
            <person name="Ivanova N."/>
            <person name="Mavromatis K."/>
            <person name="Mikhailova N."/>
            <person name="Pati A."/>
            <person name="Chen A."/>
            <person name="Palaniappan K."/>
            <person name="Land M."/>
            <person name="Hauser L."/>
            <person name="Chang Y.J."/>
            <person name="Jeffries C.D."/>
            <person name="Tindall B.J."/>
            <person name="Rohde M."/>
            <person name="Goker M."/>
            <person name="Woyke T."/>
            <person name="Bristow J."/>
            <person name="Eisen J.A."/>
            <person name="Markowitz V."/>
            <person name="Hugenholtz P."/>
            <person name="Kyrpides N.C."/>
            <person name="Klenk H.P."/>
            <person name="Lapidus A."/>
        </authorList>
    </citation>
    <scope>NUCLEOTIDE SEQUENCE [LARGE SCALE GENOMIC DNA]</scope>
    <source>
        <strain evidence="3">ATCC 43296 / DSM 3776 / IFAM 1008 / 290</strain>
    </source>
</reference>
<feature type="compositionally biased region" description="Polar residues" evidence="1">
    <location>
        <begin position="40"/>
        <end position="49"/>
    </location>
</feature>
<sequence length="60" mass="6825">MFMLLALLSFLVLVSCLVIRRERVLRQAWQHLAAQILSRRNTPDASSDVTTDRHDAGFGQ</sequence>
<gene>
    <name evidence="2" type="ordered locus">Plim_3037</name>
</gene>
<feature type="region of interest" description="Disordered" evidence="1">
    <location>
        <begin position="40"/>
        <end position="60"/>
    </location>
</feature>